<dbReference type="PANTHER" id="PTHR47481:SF34">
    <property type="entry name" value="CCHC-TYPE DOMAIN-CONTAINING PROTEIN"/>
    <property type="match status" value="1"/>
</dbReference>
<proteinExistence type="predicted"/>
<dbReference type="EMBL" id="SSTE01000601">
    <property type="protein sequence ID" value="KAA0067279.1"/>
    <property type="molecule type" value="Genomic_DNA"/>
</dbReference>
<evidence type="ECO:0000313" key="2">
    <source>
        <dbReference type="Proteomes" id="UP000321393"/>
    </source>
</evidence>
<evidence type="ECO:0008006" key="3">
    <source>
        <dbReference type="Google" id="ProtNLM"/>
    </source>
</evidence>
<evidence type="ECO:0000313" key="1">
    <source>
        <dbReference type="EMBL" id="KAA0067279.1"/>
    </source>
</evidence>
<dbReference type="AlphaFoldDB" id="A0A5A7VPY0"/>
<accession>A0A5A7VPY0</accession>
<protein>
    <recommendedName>
        <fullName evidence="3">Retrotransposon Copia-like N-terminal domain-containing protein</fullName>
    </recommendedName>
</protein>
<dbReference type="PANTHER" id="PTHR47481">
    <property type="match status" value="1"/>
</dbReference>
<dbReference type="Proteomes" id="UP000321393">
    <property type="component" value="Unassembled WGS sequence"/>
</dbReference>
<dbReference type="Pfam" id="PF14223">
    <property type="entry name" value="Retrotran_gag_2"/>
    <property type="match status" value="1"/>
</dbReference>
<organism evidence="1 2">
    <name type="scientific">Cucumis melo var. makuwa</name>
    <name type="common">Oriental melon</name>
    <dbReference type="NCBI Taxonomy" id="1194695"/>
    <lineage>
        <taxon>Eukaryota</taxon>
        <taxon>Viridiplantae</taxon>
        <taxon>Streptophyta</taxon>
        <taxon>Embryophyta</taxon>
        <taxon>Tracheophyta</taxon>
        <taxon>Spermatophyta</taxon>
        <taxon>Magnoliopsida</taxon>
        <taxon>eudicotyledons</taxon>
        <taxon>Gunneridae</taxon>
        <taxon>Pentapetalae</taxon>
        <taxon>rosids</taxon>
        <taxon>fabids</taxon>
        <taxon>Cucurbitales</taxon>
        <taxon>Cucurbitaceae</taxon>
        <taxon>Benincaseae</taxon>
        <taxon>Cucumis</taxon>
    </lineage>
</organism>
<sequence>MTNAAPISVTATPTTSFTNPLLNQILNQLTTIKLDRGNYLLWKTLALPILKSYKLNSHLFGESPCLPKIIMLTTQPNESIVENAGEPSQETSSSSTAVVTVNPKYERWITTDLLLLGWLYNSMTPEVTIQLMGFTNAKDLWEATQDLFGIQSRAKEDFLHQTFQTTKKGNLNMEEYLRTMKNNVNNLGQADSLVPSGAIVS</sequence>
<reference evidence="1 2" key="1">
    <citation type="submission" date="2019-08" db="EMBL/GenBank/DDBJ databases">
        <title>Draft genome sequences of two oriental melons (Cucumis melo L. var makuwa).</title>
        <authorList>
            <person name="Kwon S.-Y."/>
        </authorList>
    </citation>
    <scope>NUCLEOTIDE SEQUENCE [LARGE SCALE GENOMIC DNA]</scope>
    <source>
        <strain evidence="2">cv. SW 3</strain>
        <tissue evidence="1">Leaf</tissue>
    </source>
</reference>
<dbReference type="OrthoDB" id="1718364at2759"/>
<comment type="caution">
    <text evidence="1">The sequence shown here is derived from an EMBL/GenBank/DDBJ whole genome shotgun (WGS) entry which is preliminary data.</text>
</comment>
<name>A0A5A7VPY0_CUCMM</name>
<gene>
    <name evidence="1" type="ORF">E6C27_scaffold418G001000</name>
</gene>